<keyword evidence="2" id="KW-1185">Reference proteome</keyword>
<evidence type="ECO:0000313" key="1">
    <source>
        <dbReference type="EMBL" id="MPC12022.1"/>
    </source>
</evidence>
<sequence length="80" mass="9146">MKSPFYDAKRFLSRKLYDLINYMEQDQDASLPTQDKSGILQGGILSPSLSMSTQTRSVSPMEAEPLVSYTRPIYQLIELR</sequence>
<evidence type="ECO:0000313" key="2">
    <source>
        <dbReference type="Proteomes" id="UP000324222"/>
    </source>
</evidence>
<protein>
    <submittedName>
        <fullName evidence="1">Uncharacterized protein</fullName>
    </submittedName>
</protein>
<gene>
    <name evidence="1" type="ORF">E2C01_004699</name>
</gene>
<organism evidence="1 2">
    <name type="scientific">Portunus trituberculatus</name>
    <name type="common">Swimming crab</name>
    <name type="synonym">Neptunus trituberculatus</name>
    <dbReference type="NCBI Taxonomy" id="210409"/>
    <lineage>
        <taxon>Eukaryota</taxon>
        <taxon>Metazoa</taxon>
        <taxon>Ecdysozoa</taxon>
        <taxon>Arthropoda</taxon>
        <taxon>Crustacea</taxon>
        <taxon>Multicrustacea</taxon>
        <taxon>Malacostraca</taxon>
        <taxon>Eumalacostraca</taxon>
        <taxon>Eucarida</taxon>
        <taxon>Decapoda</taxon>
        <taxon>Pleocyemata</taxon>
        <taxon>Brachyura</taxon>
        <taxon>Eubrachyura</taxon>
        <taxon>Portunoidea</taxon>
        <taxon>Portunidae</taxon>
        <taxon>Portuninae</taxon>
        <taxon>Portunus</taxon>
    </lineage>
</organism>
<comment type="caution">
    <text evidence="1">The sequence shown here is derived from an EMBL/GenBank/DDBJ whole genome shotgun (WGS) entry which is preliminary data.</text>
</comment>
<name>A0A5B7CQN4_PORTR</name>
<proteinExistence type="predicted"/>
<dbReference type="Proteomes" id="UP000324222">
    <property type="component" value="Unassembled WGS sequence"/>
</dbReference>
<dbReference type="EMBL" id="VSRR010000194">
    <property type="protein sequence ID" value="MPC12022.1"/>
    <property type="molecule type" value="Genomic_DNA"/>
</dbReference>
<dbReference type="AlphaFoldDB" id="A0A5B7CQN4"/>
<reference evidence="1 2" key="1">
    <citation type="submission" date="2019-05" db="EMBL/GenBank/DDBJ databases">
        <title>Another draft genome of Portunus trituberculatus and its Hox gene families provides insights of decapod evolution.</title>
        <authorList>
            <person name="Jeong J.-H."/>
            <person name="Song I."/>
            <person name="Kim S."/>
            <person name="Choi T."/>
            <person name="Kim D."/>
            <person name="Ryu S."/>
            <person name="Kim W."/>
        </authorList>
    </citation>
    <scope>NUCLEOTIDE SEQUENCE [LARGE SCALE GENOMIC DNA]</scope>
    <source>
        <tissue evidence="1">Muscle</tissue>
    </source>
</reference>
<accession>A0A5B7CQN4</accession>